<reference evidence="2 3" key="1">
    <citation type="submission" date="2019-03" db="EMBL/GenBank/DDBJ databases">
        <title>First draft genome of Liparis tanakae, snailfish: a comprehensive survey of snailfish specific genes.</title>
        <authorList>
            <person name="Kim W."/>
            <person name="Song I."/>
            <person name="Jeong J.-H."/>
            <person name="Kim D."/>
            <person name="Kim S."/>
            <person name="Ryu S."/>
            <person name="Song J.Y."/>
            <person name="Lee S.K."/>
        </authorList>
    </citation>
    <scope>NUCLEOTIDE SEQUENCE [LARGE SCALE GENOMIC DNA]</scope>
    <source>
        <tissue evidence="2">Muscle</tissue>
    </source>
</reference>
<organism evidence="2 3">
    <name type="scientific">Liparis tanakae</name>
    <name type="common">Tanaka's snailfish</name>
    <dbReference type="NCBI Taxonomy" id="230148"/>
    <lineage>
        <taxon>Eukaryota</taxon>
        <taxon>Metazoa</taxon>
        <taxon>Chordata</taxon>
        <taxon>Craniata</taxon>
        <taxon>Vertebrata</taxon>
        <taxon>Euteleostomi</taxon>
        <taxon>Actinopterygii</taxon>
        <taxon>Neopterygii</taxon>
        <taxon>Teleostei</taxon>
        <taxon>Neoteleostei</taxon>
        <taxon>Acanthomorphata</taxon>
        <taxon>Eupercaria</taxon>
        <taxon>Perciformes</taxon>
        <taxon>Cottioidei</taxon>
        <taxon>Cottales</taxon>
        <taxon>Liparidae</taxon>
        <taxon>Liparis</taxon>
    </lineage>
</organism>
<proteinExistence type="predicted"/>
<accession>A0A4Z2FV77</accession>
<evidence type="ECO:0000256" key="1">
    <source>
        <dbReference type="SAM" id="MobiDB-lite"/>
    </source>
</evidence>
<feature type="region of interest" description="Disordered" evidence="1">
    <location>
        <begin position="71"/>
        <end position="91"/>
    </location>
</feature>
<protein>
    <submittedName>
        <fullName evidence="2">Uncharacterized protein</fullName>
    </submittedName>
</protein>
<dbReference type="Proteomes" id="UP000314294">
    <property type="component" value="Unassembled WGS sequence"/>
</dbReference>
<feature type="region of interest" description="Disordered" evidence="1">
    <location>
        <begin position="28"/>
        <end position="50"/>
    </location>
</feature>
<name>A0A4Z2FV77_9TELE</name>
<sequence length="130" mass="13678">MKEPVASRHAAGDSSSLGIVCRSWMRTGGAGRKKKKTLQSRVGSPDVTPAGWGGSDGACYTLPVKVASDDEDEARGALSPEQRWHKQRHGHVLSETRVKCVGGACVSIGECNKVLGGGGRRTGGTEWGNF</sequence>
<evidence type="ECO:0000313" key="3">
    <source>
        <dbReference type="Proteomes" id="UP000314294"/>
    </source>
</evidence>
<dbReference type="EMBL" id="SRLO01000862">
    <property type="protein sequence ID" value="TNN45167.1"/>
    <property type="molecule type" value="Genomic_DNA"/>
</dbReference>
<gene>
    <name evidence="2" type="ORF">EYF80_044617</name>
</gene>
<comment type="caution">
    <text evidence="2">The sequence shown here is derived from an EMBL/GenBank/DDBJ whole genome shotgun (WGS) entry which is preliminary data.</text>
</comment>
<keyword evidence="3" id="KW-1185">Reference proteome</keyword>
<dbReference type="AlphaFoldDB" id="A0A4Z2FV77"/>
<evidence type="ECO:0000313" key="2">
    <source>
        <dbReference type="EMBL" id="TNN45167.1"/>
    </source>
</evidence>